<proteinExistence type="predicted"/>
<dbReference type="Gene3D" id="3.30.70.100">
    <property type="match status" value="1"/>
</dbReference>
<dbReference type="Pfam" id="PF03992">
    <property type="entry name" value="ABM"/>
    <property type="match status" value="1"/>
</dbReference>
<dbReference type="OrthoDB" id="9812754at2"/>
<gene>
    <name evidence="3" type="ORF">CJP74_07265</name>
</gene>
<dbReference type="PANTHER" id="PTHR33336">
    <property type="entry name" value="QUINOL MONOOXYGENASE YGIN-RELATED"/>
    <property type="match status" value="1"/>
</dbReference>
<dbReference type="InterPro" id="IPR007138">
    <property type="entry name" value="ABM_dom"/>
</dbReference>
<dbReference type="AlphaFoldDB" id="A0A3A1Y5X6"/>
<accession>A0A3A1Y5X6</accession>
<feature type="signal peptide" evidence="1">
    <location>
        <begin position="1"/>
        <end position="19"/>
    </location>
</feature>
<sequence length="242" mass="28286">MLKKILSQVVLFFSCFALAQANSPLKDTPVFKVCEVEVHQGRLVDFEQISRRNIFVTMASDAGPLSMYYLRSTDNPYKAYHIEIFTNKQSYNHYLNTEYFQDYHDTITQLSRTVNDNCNLQAQYLYDKSFMQNGKNKVILVKVEIKDRYREQYRKELIKFFDEIRNSDNKVLALYAGLNNKQWVFIEVFGNEQDYQAHLSGSSFQSYLNSTSKMIKSREVLPITPLFLMSKGSMNFSINGLN</sequence>
<evidence type="ECO:0000256" key="1">
    <source>
        <dbReference type="SAM" id="SignalP"/>
    </source>
</evidence>
<feature type="chain" id="PRO_5017467731" description="ABM domain-containing protein" evidence="1">
    <location>
        <begin position="20"/>
        <end position="242"/>
    </location>
</feature>
<dbReference type="RefSeq" id="WP_119497775.1">
    <property type="nucleotide sequence ID" value="NZ_NRJH01000067.1"/>
</dbReference>
<dbReference type="Proteomes" id="UP000266258">
    <property type="component" value="Unassembled WGS sequence"/>
</dbReference>
<name>A0A3A1Y5X6_9GAMM</name>
<feature type="domain" description="ABM" evidence="2">
    <location>
        <begin position="30"/>
        <end position="105"/>
    </location>
</feature>
<dbReference type="EMBL" id="NRJH01000067">
    <property type="protein sequence ID" value="RIY31464.1"/>
    <property type="molecule type" value="Genomic_DNA"/>
</dbReference>
<evidence type="ECO:0000259" key="2">
    <source>
        <dbReference type="Pfam" id="PF03992"/>
    </source>
</evidence>
<comment type="caution">
    <text evidence="3">The sequence shown here is derived from an EMBL/GenBank/DDBJ whole genome shotgun (WGS) entry which is preliminary data.</text>
</comment>
<dbReference type="GO" id="GO:0003824">
    <property type="term" value="F:catalytic activity"/>
    <property type="evidence" value="ECO:0007669"/>
    <property type="project" value="TreeGrafter"/>
</dbReference>
<dbReference type="InterPro" id="IPR050744">
    <property type="entry name" value="AI-2_Isomerase_LsrG"/>
</dbReference>
<keyword evidence="4" id="KW-1185">Reference proteome</keyword>
<evidence type="ECO:0000313" key="3">
    <source>
        <dbReference type="EMBL" id="RIY31464.1"/>
    </source>
</evidence>
<reference evidence="3 4" key="1">
    <citation type="submission" date="2017-08" db="EMBL/GenBank/DDBJ databases">
        <title>Reclassification of Bisgaard taxon 37 and 44.</title>
        <authorList>
            <person name="Christensen H."/>
        </authorList>
    </citation>
    <scope>NUCLEOTIDE SEQUENCE [LARGE SCALE GENOMIC DNA]</scope>
    <source>
        <strain evidence="3 4">B96_4</strain>
    </source>
</reference>
<evidence type="ECO:0000313" key="4">
    <source>
        <dbReference type="Proteomes" id="UP000266258"/>
    </source>
</evidence>
<keyword evidence="1" id="KW-0732">Signal</keyword>
<protein>
    <recommendedName>
        <fullName evidence="2">ABM domain-containing protein</fullName>
    </recommendedName>
</protein>
<dbReference type="PANTHER" id="PTHR33336:SF3">
    <property type="entry name" value="ABM DOMAIN-CONTAINING PROTEIN"/>
    <property type="match status" value="1"/>
</dbReference>
<dbReference type="SUPFAM" id="SSF54909">
    <property type="entry name" value="Dimeric alpha+beta barrel"/>
    <property type="match status" value="2"/>
</dbReference>
<dbReference type="InterPro" id="IPR011008">
    <property type="entry name" value="Dimeric_a/b-barrel"/>
</dbReference>
<organism evidence="3 4">
    <name type="scientific">Psittacicella melopsittaci</name>
    <dbReference type="NCBI Taxonomy" id="2028576"/>
    <lineage>
        <taxon>Bacteria</taxon>
        <taxon>Pseudomonadati</taxon>
        <taxon>Pseudomonadota</taxon>
        <taxon>Gammaproteobacteria</taxon>
        <taxon>Pasteurellales</taxon>
        <taxon>Psittacicellaceae</taxon>
        <taxon>Psittacicella</taxon>
    </lineage>
</organism>
<dbReference type="PROSITE" id="PS51257">
    <property type="entry name" value="PROKAR_LIPOPROTEIN"/>
    <property type="match status" value="1"/>
</dbReference>